<accession>A0A8K0CLG2</accession>
<comment type="caution">
    <text evidence="1">The sequence shown here is derived from an EMBL/GenBank/DDBJ whole genome shotgun (WGS) entry which is preliminary data.</text>
</comment>
<proteinExistence type="predicted"/>
<reference evidence="1" key="1">
    <citation type="submission" date="2019-08" db="EMBL/GenBank/DDBJ databases">
        <title>The genome of the North American firefly Photinus pyralis.</title>
        <authorList>
            <consortium name="Photinus pyralis genome working group"/>
            <person name="Fallon T.R."/>
            <person name="Sander Lower S.E."/>
            <person name="Weng J.-K."/>
        </authorList>
    </citation>
    <scope>NUCLEOTIDE SEQUENCE</scope>
    <source>
        <strain evidence="1">TRF0915ILg1</strain>
        <tissue evidence="1">Whole body</tissue>
    </source>
</reference>
<feature type="non-terminal residue" evidence="1">
    <location>
        <position position="1"/>
    </location>
</feature>
<dbReference type="PANTHER" id="PTHR37162">
    <property type="entry name" value="HAT FAMILY DIMERISATION DOMAINCONTAINING PROTEIN-RELATED"/>
    <property type="match status" value="1"/>
</dbReference>
<keyword evidence="2" id="KW-1185">Reference proteome</keyword>
<dbReference type="EMBL" id="VTPC01065341">
    <property type="protein sequence ID" value="KAF2889568.1"/>
    <property type="molecule type" value="Genomic_DNA"/>
</dbReference>
<dbReference type="AlphaFoldDB" id="A0A8K0CLG2"/>
<protein>
    <submittedName>
        <fullName evidence="1">Uncharacterized protein</fullName>
    </submittedName>
</protein>
<dbReference type="PANTHER" id="PTHR37162:SF1">
    <property type="entry name" value="BED-TYPE DOMAIN-CONTAINING PROTEIN"/>
    <property type="match status" value="1"/>
</dbReference>
<dbReference type="OrthoDB" id="6756381at2759"/>
<evidence type="ECO:0000313" key="2">
    <source>
        <dbReference type="Proteomes" id="UP000801492"/>
    </source>
</evidence>
<name>A0A8K0CLG2_IGNLU</name>
<organism evidence="1 2">
    <name type="scientific">Ignelater luminosus</name>
    <name type="common">Cucubano</name>
    <name type="synonym">Pyrophorus luminosus</name>
    <dbReference type="NCBI Taxonomy" id="2038154"/>
    <lineage>
        <taxon>Eukaryota</taxon>
        <taxon>Metazoa</taxon>
        <taxon>Ecdysozoa</taxon>
        <taxon>Arthropoda</taxon>
        <taxon>Hexapoda</taxon>
        <taxon>Insecta</taxon>
        <taxon>Pterygota</taxon>
        <taxon>Neoptera</taxon>
        <taxon>Endopterygota</taxon>
        <taxon>Coleoptera</taxon>
        <taxon>Polyphaga</taxon>
        <taxon>Elateriformia</taxon>
        <taxon>Elateroidea</taxon>
        <taxon>Elateridae</taxon>
        <taxon>Agrypninae</taxon>
        <taxon>Pyrophorini</taxon>
        <taxon>Ignelater</taxon>
    </lineage>
</organism>
<sequence>LERKRKPGEEILEASISSARADAAPSSSSASVSLATMSSGTATGLYDCLNQMLQNKNMPIENIVGFSSYTTNVMVGKHCSVFALLKKDLPHIALVKCSCHMIHLSSSKACLKLPRNVEDFLRSVGAHVNRSSHRQLRFKEFQEFFQVEIHKILAPTQT</sequence>
<gene>
    <name evidence="1" type="ORF">ILUMI_16605</name>
</gene>
<dbReference type="Proteomes" id="UP000801492">
    <property type="component" value="Unassembled WGS sequence"/>
</dbReference>
<evidence type="ECO:0000313" key="1">
    <source>
        <dbReference type="EMBL" id="KAF2889568.1"/>
    </source>
</evidence>